<name>A0A7C9NN66_9BACT</name>
<proteinExistence type="predicted"/>
<organism evidence="1">
    <name type="scientific">Muribaculaceae bacterium Z82</name>
    <dbReference type="NCBI Taxonomy" id="2304548"/>
    <lineage>
        <taxon>Bacteria</taxon>
        <taxon>Pseudomonadati</taxon>
        <taxon>Bacteroidota</taxon>
        <taxon>Bacteroidia</taxon>
        <taxon>Bacteroidales</taxon>
        <taxon>Muribaculaceae</taxon>
    </lineage>
</organism>
<comment type="caution">
    <text evidence="1">The sequence shown here is derived from an EMBL/GenBank/DDBJ whole genome shotgun (WGS) entry which is preliminary data.</text>
</comment>
<evidence type="ECO:0000313" key="1">
    <source>
        <dbReference type="EMBL" id="NBI35547.1"/>
    </source>
</evidence>
<accession>A0A7C9NN66</accession>
<gene>
    <name evidence="1" type="ORF">D1639_11015</name>
</gene>
<dbReference type="EMBL" id="QWKH01000153">
    <property type="protein sequence ID" value="NBI35547.1"/>
    <property type="molecule type" value="Genomic_DNA"/>
</dbReference>
<dbReference type="AlphaFoldDB" id="A0A7C9NN66"/>
<protein>
    <submittedName>
        <fullName evidence="1">Uncharacterized protein</fullName>
    </submittedName>
</protein>
<reference evidence="1" key="1">
    <citation type="submission" date="2018-08" db="EMBL/GenBank/DDBJ databases">
        <title>Murine metabolic-syndrome-specific gut microbial biobank.</title>
        <authorList>
            <person name="Liu C."/>
        </authorList>
    </citation>
    <scope>NUCLEOTIDE SEQUENCE [LARGE SCALE GENOMIC DNA]</scope>
    <source>
        <strain evidence="1">Z82</strain>
    </source>
</reference>
<sequence length="77" mass="7635">MSVSAADWGALLAPAGGGLSIGEGVWEGSGVRLGDGDPATPAIVEPATSLEDGDRLACLVAGGRKVYVLGKVREVAN</sequence>